<keyword evidence="4 6" id="KW-0131">Cell cycle</keyword>
<evidence type="ECO:0000256" key="5">
    <source>
        <dbReference type="ARBA" id="ARBA00025606"/>
    </source>
</evidence>
<dbReference type="Pfam" id="PF05209">
    <property type="entry name" value="MinC_N"/>
    <property type="match status" value="1"/>
</dbReference>
<comment type="subunit">
    <text evidence="6">Interacts with MinD and FtsZ.</text>
</comment>
<name>A0A182C838_9BACT</name>
<dbReference type="RefSeq" id="WP_084251383.1">
    <property type="nucleotide sequence ID" value="NZ_JFHK01000002.1"/>
</dbReference>
<evidence type="ECO:0000256" key="4">
    <source>
        <dbReference type="ARBA" id="ARBA00023306"/>
    </source>
</evidence>
<dbReference type="Proteomes" id="UP000077339">
    <property type="component" value="Unassembled WGS sequence"/>
</dbReference>
<protein>
    <recommendedName>
        <fullName evidence="6">Probable septum site-determining protein MinC</fullName>
    </recommendedName>
</protein>
<evidence type="ECO:0000313" key="9">
    <source>
        <dbReference type="EMBL" id="OAA31933.1"/>
    </source>
</evidence>
<dbReference type="NCBIfam" id="TIGR01222">
    <property type="entry name" value="minC"/>
    <property type="match status" value="1"/>
</dbReference>
<dbReference type="Gene3D" id="2.160.20.70">
    <property type="match status" value="1"/>
</dbReference>
<keyword evidence="10" id="KW-1185">Reference proteome</keyword>
<dbReference type="GO" id="GO:1901891">
    <property type="term" value="P:regulation of cell septum assembly"/>
    <property type="evidence" value="ECO:0007669"/>
    <property type="project" value="InterPro"/>
</dbReference>
<dbReference type="HAMAP" id="MF_00267">
    <property type="entry name" value="MinC"/>
    <property type="match status" value="1"/>
</dbReference>
<evidence type="ECO:0000256" key="1">
    <source>
        <dbReference type="ARBA" id="ARBA00006291"/>
    </source>
</evidence>
<dbReference type="PATRIC" id="fig|1453497.3.peg.722"/>
<dbReference type="InterPro" id="IPR007874">
    <property type="entry name" value="MinC_N"/>
</dbReference>
<evidence type="ECO:0000256" key="2">
    <source>
        <dbReference type="ARBA" id="ARBA00022618"/>
    </source>
</evidence>
<dbReference type="Gene3D" id="3.30.750.50">
    <property type="entry name" value="Cell-division inhibitor MinC, N-terminal domain"/>
    <property type="match status" value="1"/>
</dbReference>
<evidence type="ECO:0000256" key="3">
    <source>
        <dbReference type="ARBA" id="ARBA00023210"/>
    </source>
</evidence>
<keyword evidence="2 6" id="KW-0132">Cell division</keyword>
<dbReference type="AlphaFoldDB" id="A0A182C838"/>
<dbReference type="OrthoDB" id="37128at2"/>
<evidence type="ECO:0000256" key="6">
    <source>
        <dbReference type="HAMAP-Rule" id="MF_00267"/>
    </source>
</evidence>
<dbReference type="STRING" id="1453497.AT15_03655"/>
<sequence length="218" mass="23771">MPIDFRMTKRGLILLIEAYTSIEALKQEIMSKFAEAKDFFSEGDEISLMLTQETSKPDDIVNIVSLLNNMGVRVKDILVGSLEKKNVKIGQKYNLVREKVTEVRGAAVVKRNLRSGQIVVHNYDVIVMGNIHAGAEIIAGGSIVVFGSARGILRAGYSVGNEAIIAALELSPSLLQIGGTISQDYERLNIPAVAHIRTGRIVVESVDNMKFETKGGTI</sequence>
<dbReference type="InterPro" id="IPR005526">
    <property type="entry name" value="Septum_form_inhib_MinC_C"/>
</dbReference>
<proteinExistence type="inferred from homology"/>
<dbReference type="GO" id="GO:0000917">
    <property type="term" value="P:division septum assembly"/>
    <property type="evidence" value="ECO:0007669"/>
    <property type="project" value="UniProtKB-KW"/>
</dbReference>
<feature type="domain" description="Septum formation inhibitor MinC N-terminal" evidence="8">
    <location>
        <begin position="3"/>
        <end position="73"/>
    </location>
</feature>
<dbReference type="GO" id="GO:0000902">
    <property type="term" value="P:cell morphogenesis"/>
    <property type="evidence" value="ECO:0007669"/>
    <property type="project" value="InterPro"/>
</dbReference>
<comment type="caution">
    <text evidence="9">The sequence shown here is derived from an EMBL/GenBank/DDBJ whole genome shotgun (WGS) entry which is preliminary data.</text>
</comment>
<dbReference type="NCBIfam" id="NF010598">
    <property type="entry name" value="PRK13992.1"/>
    <property type="match status" value="1"/>
</dbReference>
<dbReference type="Pfam" id="PF03775">
    <property type="entry name" value="MinC_C"/>
    <property type="match status" value="1"/>
</dbReference>
<accession>A0A182C838</accession>
<dbReference type="PANTHER" id="PTHR34108">
    <property type="entry name" value="SEPTUM SITE-DETERMINING PROTEIN MINC"/>
    <property type="match status" value="1"/>
</dbReference>
<evidence type="ECO:0000259" key="8">
    <source>
        <dbReference type="Pfam" id="PF05209"/>
    </source>
</evidence>
<comment type="similarity">
    <text evidence="1 6">Belongs to the MinC family.</text>
</comment>
<gene>
    <name evidence="6" type="primary">minC</name>
    <name evidence="9" type="ORF">AT15_03655</name>
</gene>
<dbReference type="InterPro" id="IPR036145">
    <property type="entry name" value="MinC_C_sf"/>
</dbReference>
<reference evidence="9 10" key="1">
    <citation type="submission" date="2014-02" db="EMBL/GenBank/DDBJ databases">
        <title>Kosmotoga genome sequencing.</title>
        <authorList>
            <person name="Pollo S.M."/>
            <person name="Charchuk R."/>
            <person name="Nesbo C.L."/>
        </authorList>
    </citation>
    <scope>NUCLEOTIDE SEQUENCE [LARGE SCALE GENOMIC DNA]</scope>
    <source>
        <strain evidence="9 10">S304</strain>
    </source>
</reference>
<dbReference type="EMBL" id="JFHK01000002">
    <property type="protein sequence ID" value="OAA31933.1"/>
    <property type="molecule type" value="Genomic_DNA"/>
</dbReference>
<feature type="domain" description="Septum formation inhibitor MinC C-terminal" evidence="7">
    <location>
        <begin position="108"/>
        <end position="203"/>
    </location>
</feature>
<keyword evidence="3 6" id="KW-0717">Septation</keyword>
<dbReference type="SUPFAM" id="SSF63848">
    <property type="entry name" value="Cell-division inhibitor MinC, C-terminal domain"/>
    <property type="match status" value="1"/>
</dbReference>
<dbReference type="GO" id="GO:0051302">
    <property type="term" value="P:regulation of cell division"/>
    <property type="evidence" value="ECO:0007669"/>
    <property type="project" value="InterPro"/>
</dbReference>
<evidence type="ECO:0000259" key="7">
    <source>
        <dbReference type="Pfam" id="PF03775"/>
    </source>
</evidence>
<organism evidence="9 10">
    <name type="scientific">Kosmotoga arenicorallina S304</name>
    <dbReference type="NCBI Taxonomy" id="1453497"/>
    <lineage>
        <taxon>Bacteria</taxon>
        <taxon>Thermotogati</taxon>
        <taxon>Thermotogota</taxon>
        <taxon>Thermotogae</taxon>
        <taxon>Kosmotogales</taxon>
        <taxon>Kosmotogaceae</taxon>
        <taxon>Kosmotoga</taxon>
    </lineage>
</organism>
<dbReference type="InterPro" id="IPR016098">
    <property type="entry name" value="CAP/MinC_C"/>
</dbReference>
<comment type="function">
    <text evidence="5 6">Cell division inhibitor that blocks the formation of polar Z ring septums. Rapidly oscillates between the poles of the cell to destabilize FtsZ filaments that have formed before they mature into polar Z rings. Prevents FtsZ polymerization.</text>
</comment>
<dbReference type="PANTHER" id="PTHR34108:SF1">
    <property type="entry name" value="SEPTUM SITE-DETERMINING PROTEIN MINC"/>
    <property type="match status" value="1"/>
</dbReference>
<evidence type="ECO:0000313" key="10">
    <source>
        <dbReference type="Proteomes" id="UP000077339"/>
    </source>
</evidence>
<dbReference type="InterPro" id="IPR013033">
    <property type="entry name" value="MinC"/>
</dbReference>
<dbReference type="SUPFAM" id="SSF64043">
    <property type="entry name" value="Cell-division inhibitor MinC, N-terminal domain"/>
    <property type="match status" value="1"/>
</dbReference>